<feature type="compositionally biased region" description="Gly residues" evidence="12">
    <location>
        <begin position="621"/>
        <end position="647"/>
    </location>
</feature>
<accession>A0AAE1NWF2</accession>
<feature type="binding site" evidence="8">
    <location>
        <position position="199"/>
    </location>
    <ligand>
        <name>a protein</name>
        <dbReference type="ChEBI" id="CHEBI:16541"/>
    </ligand>
    <ligandPart>
        <name>C-terminal Xaa-(2S)-2-hydroxyglycine residue</name>
        <dbReference type="ChEBI" id="CHEBI:142768"/>
    </ligandPart>
</feature>
<evidence type="ECO:0000256" key="14">
    <source>
        <dbReference type="SAM" id="SignalP"/>
    </source>
</evidence>
<dbReference type="Pfam" id="PF07690">
    <property type="entry name" value="MFS_1"/>
    <property type="match status" value="1"/>
</dbReference>
<feature type="transmembrane region" description="Helical" evidence="13">
    <location>
        <begin position="722"/>
        <end position="741"/>
    </location>
</feature>
<evidence type="ECO:0000256" key="11">
    <source>
        <dbReference type="PROSITE-ProRule" id="PRU00504"/>
    </source>
</evidence>
<feature type="binding site" evidence="9">
    <location>
        <position position="330"/>
    </location>
    <ligand>
        <name>Zn(2+)</name>
        <dbReference type="ChEBI" id="CHEBI:29105"/>
        <note>catalytic</note>
    </ligand>
</feature>
<keyword evidence="2 9" id="KW-0479">Metal-binding</keyword>
<evidence type="ECO:0000256" key="12">
    <source>
        <dbReference type="SAM" id="MobiDB-lite"/>
    </source>
</evidence>
<dbReference type="InterPro" id="IPR000720">
    <property type="entry name" value="PHM/PAL"/>
</dbReference>
<feature type="compositionally biased region" description="Low complexity" evidence="12">
    <location>
        <begin position="557"/>
        <end position="570"/>
    </location>
</feature>
<dbReference type="PRINTS" id="PR00790">
    <property type="entry name" value="PAMONOXGNASE"/>
</dbReference>
<feature type="transmembrane region" description="Helical" evidence="13">
    <location>
        <begin position="846"/>
        <end position="867"/>
    </location>
</feature>
<comment type="cofactor">
    <cofactor evidence="9">
        <name>Zn(2+)</name>
        <dbReference type="ChEBI" id="CHEBI:29105"/>
    </cofactor>
    <text evidence="9">Binds one Zn(2+) ion per subunit.</text>
</comment>
<evidence type="ECO:0000256" key="1">
    <source>
        <dbReference type="ARBA" id="ARBA00012343"/>
    </source>
</evidence>
<evidence type="ECO:0000256" key="4">
    <source>
        <dbReference type="ARBA" id="ARBA00022737"/>
    </source>
</evidence>
<reference evidence="15" key="1">
    <citation type="submission" date="2023-11" db="EMBL/GenBank/DDBJ databases">
        <title>Genome assemblies of two species of porcelain crab, Petrolisthes cinctipes and Petrolisthes manimaculis (Anomura: Porcellanidae).</title>
        <authorList>
            <person name="Angst P."/>
        </authorList>
    </citation>
    <scope>NUCLEOTIDE SEQUENCE</scope>
    <source>
        <strain evidence="15">PB745_02</strain>
        <tissue evidence="15">Gill</tissue>
    </source>
</reference>
<feature type="region of interest" description="Disordered" evidence="12">
    <location>
        <begin position="535"/>
        <end position="579"/>
    </location>
</feature>
<dbReference type="EC" id="4.3.2.5" evidence="1"/>
<evidence type="ECO:0000256" key="6">
    <source>
        <dbReference type="ARBA" id="ARBA00023180"/>
    </source>
</evidence>
<dbReference type="GO" id="GO:0006518">
    <property type="term" value="P:peptide metabolic process"/>
    <property type="evidence" value="ECO:0007669"/>
    <property type="project" value="InterPro"/>
</dbReference>
<dbReference type="PROSITE" id="PS51125">
    <property type="entry name" value="NHL"/>
    <property type="match status" value="2"/>
</dbReference>
<feature type="signal peptide" evidence="14">
    <location>
        <begin position="1"/>
        <end position="18"/>
    </location>
</feature>
<feature type="binding site" evidence="9">
    <location>
        <position position="132"/>
    </location>
    <ligand>
        <name>Zn(2+)</name>
        <dbReference type="ChEBI" id="CHEBI:29105"/>
        <note>catalytic</note>
    </ligand>
</feature>
<keyword evidence="6" id="KW-0325">Glycoprotein</keyword>
<feature type="transmembrane region" description="Helical" evidence="13">
    <location>
        <begin position="392"/>
        <end position="410"/>
    </location>
</feature>
<feature type="disulfide bond" evidence="10">
    <location>
        <begin position="245"/>
        <end position="256"/>
    </location>
</feature>
<evidence type="ECO:0000256" key="8">
    <source>
        <dbReference type="PIRSR" id="PIRSR600720-1"/>
    </source>
</evidence>
<dbReference type="SUPFAM" id="SSF63829">
    <property type="entry name" value="Calcium-dependent phosphotriesterase"/>
    <property type="match status" value="1"/>
</dbReference>
<feature type="transmembrane region" description="Helical" evidence="13">
    <location>
        <begin position="753"/>
        <end position="774"/>
    </location>
</feature>
<keyword evidence="5 10" id="KW-1015">Disulfide bond</keyword>
<protein>
    <recommendedName>
        <fullName evidence="1">peptidylamidoglycolate lyase</fullName>
        <ecNumber evidence="1">4.3.2.5</ecNumber>
    </recommendedName>
</protein>
<feature type="binding site" evidence="8">
    <location>
        <position position="249"/>
    </location>
    <ligand>
        <name>a protein</name>
        <dbReference type="ChEBI" id="CHEBI:16541"/>
    </ligand>
    <ligandPart>
        <name>C-terminal Xaa-(2S)-2-hydroxyglycine residue</name>
        <dbReference type="ChEBI" id="CHEBI:142768"/>
    </ligandPart>
</feature>
<keyword evidence="9" id="KW-0862">Zinc</keyword>
<keyword evidence="4" id="KW-0677">Repeat</keyword>
<keyword evidence="9" id="KW-0106">Calcium</keyword>
<dbReference type="SUPFAM" id="SSF103473">
    <property type="entry name" value="MFS general substrate transporter"/>
    <property type="match status" value="1"/>
</dbReference>
<keyword evidence="3 14" id="KW-0732">Signal</keyword>
<dbReference type="GO" id="GO:0004598">
    <property type="term" value="F:peptidylamidoglycolate lyase activity"/>
    <property type="evidence" value="ECO:0007669"/>
    <property type="project" value="UniProtKB-EC"/>
</dbReference>
<dbReference type="InterPro" id="IPR011701">
    <property type="entry name" value="MFS"/>
</dbReference>
<dbReference type="InterPro" id="IPR011042">
    <property type="entry name" value="6-blade_b-propeller_TolB-like"/>
</dbReference>
<evidence type="ECO:0000256" key="9">
    <source>
        <dbReference type="PIRSR" id="PIRSR600720-2"/>
    </source>
</evidence>
<evidence type="ECO:0000256" key="2">
    <source>
        <dbReference type="ARBA" id="ARBA00022723"/>
    </source>
</evidence>
<dbReference type="InterPro" id="IPR036259">
    <property type="entry name" value="MFS_trans_sf"/>
</dbReference>
<sequence>MWRLLPAICCCWFSSLYALKIPTYDYFDDNFYYELKNLLEEPDALPGGGVREVRGWGAGLELGQVAGVSVDLQGRPVLFHRGSRVWDYQTFNSTHHYQGEDGPIGENPVLILDPESGTVVHSWGGGRFLIPHGITIDNKGNTWLTDVALHQVFKYLPNTDAPELILGEALVPGSDEGHFCKPTSVAVSSVGDFYVADGYCNARILRYAPDGKLKEKFGHPGSEGSISSLFVPHGLSLDENRDVLCVADRENWRVVCIRAGLTSPNLFPQPVATVKHPTRLRVFDVVVRNGVVMGIGGSSSEGEANGFTADLSTGKMINTWGPIKGFRNPHSLALSGDGHALYVAEIGPNRVWKFNLKSSPAGGPRIPPAGGAAGDALGVERLQELGAQATQFTLIANGLYVVYCFTALLVPPLTELFGYRTITITGALLAFLTLLLAANCTNIITFALTYSLVGGIGGGLSNFCSFIIVPQYFTSKKGLATGFISTSSALGKIVMAPLLRLLLEEYGYRWACLIAGALSLNACISGMLYHPPEWHKIPDPADDEDKELRVETGGGQQQQQQQQQQHTNTTTRRDNNVDDDEDIIFVMPTTTNNTSTSQSSPSLHGRQQDDELVLFSRGSEGRGGGGGGRGGGGGGRGEGGGEGGGQQQHGLAETREERIKMIKAGSLASISGSLPVLAPLDFKVYDDDEEDPKQQSCFQSCFLVKPFLLLDYGLLREPNFHLIAWPGGLLTAGYLNLMYALPGYITSLGYTHYQGAFAISVFCISEVVCRLPIAVVSDYPSFPVELGYVTGYVLTAVSTGCVSVTASYTLILTWMVVLGIGLSLVSVLSIHVTLKYIGVDRYAQANGFFFLNQGLNVAVIGFLAGVFRGETKLSGWVMECYHCHGTITVPPSVTCSQTSDRRKGTQMQLWHVKESSTQYIN</sequence>
<feature type="transmembrane region" description="Helical" evidence="13">
    <location>
        <begin position="786"/>
        <end position="805"/>
    </location>
</feature>
<evidence type="ECO:0000256" key="13">
    <source>
        <dbReference type="SAM" id="Phobius"/>
    </source>
</evidence>
<feature type="binding site" evidence="9">
    <location>
        <position position="68"/>
    </location>
    <ligand>
        <name>Ca(2+)</name>
        <dbReference type="ChEBI" id="CHEBI:29108"/>
        <note>structural</note>
    </ligand>
</feature>
<dbReference type="GO" id="GO:0046872">
    <property type="term" value="F:metal ion binding"/>
    <property type="evidence" value="ECO:0007669"/>
    <property type="project" value="UniProtKB-KW"/>
</dbReference>
<feature type="disulfide bond" evidence="10">
    <location>
        <begin position="180"/>
        <end position="200"/>
    </location>
</feature>
<dbReference type="GO" id="GO:0005576">
    <property type="term" value="C:extracellular region"/>
    <property type="evidence" value="ECO:0007669"/>
    <property type="project" value="TreeGrafter"/>
</dbReference>
<feature type="transmembrane region" description="Helical" evidence="13">
    <location>
        <begin position="443"/>
        <end position="469"/>
    </location>
</feature>
<proteinExistence type="predicted"/>
<evidence type="ECO:0000256" key="7">
    <source>
        <dbReference type="ARBA" id="ARBA00023239"/>
    </source>
</evidence>
<evidence type="ECO:0000313" key="16">
    <source>
        <dbReference type="Proteomes" id="UP001292094"/>
    </source>
</evidence>
<feature type="transmembrane region" description="Helical" evidence="13">
    <location>
        <begin position="811"/>
        <end position="834"/>
    </location>
</feature>
<dbReference type="CDD" id="cd14958">
    <property type="entry name" value="NHL_PAL_like"/>
    <property type="match status" value="1"/>
</dbReference>
<evidence type="ECO:0000256" key="10">
    <source>
        <dbReference type="PIRSR" id="PIRSR600720-3"/>
    </source>
</evidence>
<dbReference type="GO" id="GO:0016020">
    <property type="term" value="C:membrane"/>
    <property type="evidence" value="ECO:0007669"/>
    <property type="project" value="InterPro"/>
</dbReference>
<dbReference type="PANTHER" id="PTHR10680">
    <property type="entry name" value="PEPTIDYL-GLYCINE ALPHA-AMIDATING MONOOXYGENASE"/>
    <property type="match status" value="1"/>
</dbReference>
<keyword evidence="13" id="KW-1133">Transmembrane helix</keyword>
<feature type="transmembrane region" description="Helical" evidence="13">
    <location>
        <begin position="417"/>
        <end position="437"/>
    </location>
</feature>
<dbReference type="EMBL" id="JAWZYT010003731">
    <property type="protein sequence ID" value="KAK4296993.1"/>
    <property type="molecule type" value="Genomic_DNA"/>
</dbReference>
<dbReference type="Pfam" id="PF01436">
    <property type="entry name" value="NHL"/>
    <property type="match status" value="1"/>
</dbReference>
<name>A0AAE1NWF2_9EUCA</name>
<feature type="region of interest" description="Disordered" evidence="12">
    <location>
        <begin position="616"/>
        <end position="652"/>
    </location>
</feature>
<keyword evidence="13" id="KW-0472">Membrane</keyword>
<dbReference type="InterPro" id="IPR001258">
    <property type="entry name" value="NHL_repeat"/>
</dbReference>
<dbReference type="Gene3D" id="2.120.10.30">
    <property type="entry name" value="TolB, C-terminal domain"/>
    <property type="match status" value="1"/>
</dbReference>
<dbReference type="AlphaFoldDB" id="A0AAE1NWF2"/>
<keyword evidence="16" id="KW-1185">Reference proteome</keyword>
<feature type="chain" id="PRO_5041991322" description="peptidylamidoglycolate lyase" evidence="14">
    <location>
        <begin position="19"/>
        <end position="921"/>
    </location>
</feature>
<feature type="repeat" description="NHL" evidence="11">
    <location>
        <begin position="171"/>
        <end position="210"/>
    </location>
</feature>
<gene>
    <name evidence="15" type="ORF">Pmani_030560</name>
</gene>
<dbReference type="PANTHER" id="PTHR10680:SF36">
    <property type="entry name" value="PEPTIDYL-ALPHA-HYDROXYGLYCINE ALPHA-AMIDATING LYASE 1"/>
    <property type="match status" value="1"/>
</dbReference>
<organism evidence="15 16">
    <name type="scientific">Petrolisthes manimaculis</name>
    <dbReference type="NCBI Taxonomy" id="1843537"/>
    <lineage>
        <taxon>Eukaryota</taxon>
        <taxon>Metazoa</taxon>
        <taxon>Ecdysozoa</taxon>
        <taxon>Arthropoda</taxon>
        <taxon>Crustacea</taxon>
        <taxon>Multicrustacea</taxon>
        <taxon>Malacostraca</taxon>
        <taxon>Eumalacostraca</taxon>
        <taxon>Eucarida</taxon>
        <taxon>Decapoda</taxon>
        <taxon>Pleocyemata</taxon>
        <taxon>Anomura</taxon>
        <taxon>Galatheoidea</taxon>
        <taxon>Porcellanidae</taxon>
        <taxon>Petrolisthes</taxon>
    </lineage>
</organism>
<dbReference type="Gene3D" id="1.20.1250.20">
    <property type="entry name" value="MFS general substrate transporter like domains"/>
    <property type="match status" value="2"/>
</dbReference>
<feature type="binding site" evidence="9">
    <location>
        <position position="233"/>
    </location>
    <ligand>
        <name>Zn(2+)</name>
        <dbReference type="ChEBI" id="CHEBI:29105"/>
        <note>catalytic</note>
    </ligand>
</feature>
<evidence type="ECO:0000313" key="15">
    <source>
        <dbReference type="EMBL" id="KAK4296993.1"/>
    </source>
</evidence>
<dbReference type="Proteomes" id="UP001292094">
    <property type="component" value="Unassembled WGS sequence"/>
</dbReference>
<feature type="repeat" description="NHL" evidence="11">
    <location>
        <begin position="117"/>
        <end position="158"/>
    </location>
</feature>
<feature type="binding site" evidence="8">
    <location>
        <position position="81"/>
    </location>
    <ligand>
        <name>a protein</name>
        <dbReference type="ChEBI" id="CHEBI:16541"/>
    </ligand>
    <ligandPart>
        <name>C-terminal Xaa-(2S)-2-hydroxyglycine residue</name>
        <dbReference type="ChEBI" id="CHEBI:142768"/>
    </ligandPart>
</feature>
<keyword evidence="7" id="KW-0456">Lyase</keyword>
<evidence type="ECO:0000256" key="3">
    <source>
        <dbReference type="ARBA" id="ARBA00022729"/>
    </source>
</evidence>
<comment type="caution">
    <text evidence="15">The sequence shown here is derived from an EMBL/GenBank/DDBJ whole genome shotgun (WGS) entry which is preliminary data.</text>
</comment>
<evidence type="ECO:0000256" key="5">
    <source>
        <dbReference type="ARBA" id="ARBA00023157"/>
    </source>
</evidence>
<dbReference type="GO" id="GO:0022857">
    <property type="term" value="F:transmembrane transporter activity"/>
    <property type="evidence" value="ECO:0007669"/>
    <property type="project" value="InterPro"/>
</dbReference>
<keyword evidence="13" id="KW-0812">Transmembrane</keyword>